<dbReference type="PIRSF" id="PIRSF006641">
    <property type="entry name" value="CHP00092"/>
    <property type="match status" value="1"/>
</dbReference>
<organism evidence="6 7">
    <name type="scientific">Candidatus Nealsonbacteria bacterium RIFCSPHIGHO2_02_FULL_43_13</name>
    <dbReference type="NCBI Taxonomy" id="1801668"/>
    <lineage>
        <taxon>Bacteria</taxon>
        <taxon>Candidatus Nealsoniibacteriota</taxon>
    </lineage>
</organism>
<reference evidence="6 7" key="1">
    <citation type="journal article" date="2016" name="Nat. Commun.">
        <title>Thousands of microbial genomes shed light on interconnected biogeochemical processes in an aquifer system.</title>
        <authorList>
            <person name="Anantharaman K."/>
            <person name="Brown C.T."/>
            <person name="Hug L.A."/>
            <person name="Sharon I."/>
            <person name="Castelle C.J."/>
            <person name="Probst A.J."/>
            <person name="Thomas B.C."/>
            <person name="Singh A."/>
            <person name="Wilkins M.J."/>
            <person name="Karaoz U."/>
            <person name="Brodie E.L."/>
            <person name="Williams K.H."/>
            <person name="Hubbard S.S."/>
            <person name="Banfield J.F."/>
        </authorList>
    </citation>
    <scope>NUCLEOTIDE SEQUENCE [LARGE SCALE GENOMIC DNA]</scope>
</reference>
<evidence type="ECO:0000256" key="3">
    <source>
        <dbReference type="ARBA" id="ARBA00022840"/>
    </source>
</evidence>
<dbReference type="FunFam" id="1.10.150.300:FF:000001">
    <property type="entry name" value="Ribosome-binding ATPase YchF"/>
    <property type="match status" value="1"/>
</dbReference>
<dbReference type="PANTHER" id="PTHR23305">
    <property type="entry name" value="OBG GTPASE FAMILY"/>
    <property type="match status" value="1"/>
</dbReference>
<dbReference type="GO" id="GO:0005524">
    <property type="term" value="F:ATP binding"/>
    <property type="evidence" value="ECO:0007669"/>
    <property type="project" value="UniProtKB-KW"/>
</dbReference>
<dbReference type="Pfam" id="PF01926">
    <property type="entry name" value="MMR_HSR1"/>
    <property type="match status" value="1"/>
</dbReference>
<feature type="domain" description="OBG-type G" evidence="5">
    <location>
        <begin position="3"/>
        <end position="251"/>
    </location>
</feature>
<dbReference type="GO" id="GO:0016887">
    <property type="term" value="F:ATP hydrolysis activity"/>
    <property type="evidence" value="ECO:0007669"/>
    <property type="project" value="InterPro"/>
</dbReference>
<evidence type="ECO:0000313" key="7">
    <source>
        <dbReference type="Proteomes" id="UP000178703"/>
    </source>
</evidence>
<dbReference type="GO" id="GO:0046872">
    <property type="term" value="F:metal ion binding"/>
    <property type="evidence" value="ECO:0007669"/>
    <property type="project" value="UniProtKB-KW"/>
</dbReference>
<sequence>MPLSIGIVGLPNVGKSTLFQTITKIQVNIANYPFCTIDPNVGVVAVPDERVDKLAELTKSVKKIYTTIEFYDIAGLVKGANKGEGLGNKFLANIRETDAIIYVLRAFLEKDIVNTRQEVNPVAEKEILDTELILKDSETVEKRMHALSGDFRAGKKDAVKEYEVLEKVKGFLDQGKILIEQGFSEEEEKIIAQYQLLTAKPRFYLLNGRDEEVPQSIIEEFKKNNWQFLIVDVLTEFGATDLTREERISLGLPEESEMGLLIKKAYEILGLITFLTTGPDETRAWTLKKGSLAPQAGGAIHTDFESHFIKAEVINWQTLLDASGFIKAREKGLIRTEGKEYLVQDGDVIEIKHNA</sequence>
<keyword evidence="4" id="KW-0460">Magnesium</keyword>
<dbReference type="InterPro" id="IPR031167">
    <property type="entry name" value="G_OBG"/>
</dbReference>
<comment type="caution">
    <text evidence="6">The sequence shown here is derived from an EMBL/GenBank/DDBJ whole genome shotgun (WGS) entry which is preliminary data.</text>
</comment>
<dbReference type="Proteomes" id="UP000178703">
    <property type="component" value="Unassembled WGS sequence"/>
</dbReference>
<dbReference type="Pfam" id="PF06071">
    <property type="entry name" value="YchF-GTPase_C"/>
    <property type="match status" value="1"/>
</dbReference>
<dbReference type="GO" id="GO:0005525">
    <property type="term" value="F:GTP binding"/>
    <property type="evidence" value="ECO:0007669"/>
    <property type="project" value="InterPro"/>
</dbReference>
<dbReference type="NCBIfam" id="TIGR00092">
    <property type="entry name" value="redox-regulated ATPase YchF"/>
    <property type="match status" value="1"/>
</dbReference>
<dbReference type="AlphaFoldDB" id="A0A1G2E639"/>
<dbReference type="EMBL" id="MHMD01000026">
    <property type="protein sequence ID" value="OGZ21316.1"/>
    <property type="molecule type" value="Genomic_DNA"/>
</dbReference>
<gene>
    <name evidence="6" type="ORF">A3D46_02085</name>
</gene>
<dbReference type="PANTHER" id="PTHR23305:SF18">
    <property type="entry name" value="OBG-TYPE G DOMAIN-CONTAINING PROTEIN"/>
    <property type="match status" value="1"/>
</dbReference>
<dbReference type="Gene3D" id="1.10.150.300">
    <property type="entry name" value="TGS-like domain"/>
    <property type="match status" value="1"/>
</dbReference>
<dbReference type="InterPro" id="IPR006073">
    <property type="entry name" value="GTP-bd"/>
</dbReference>
<dbReference type="FunFam" id="3.10.20.30:FF:000001">
    <property type="entry name" value="Ribosome-binding ATPase YchF"/>
    <property type="match status" value="1"/>
</dbReference>
<dbReference type="STRING" id="1801668.A3D46_02085"/>
<dbReference type="Gene3D" id="3.40.50.300">
    <property type="entry name" value="P-loop containing nucleotide triphosphate hydrolases"/>
    <property type="match status" value="1"/>
</dbReference>
<accession>A0A1G2E639</accession>
<dbReference type="SUPFAM" id="SSF52540">
    <property type="entry name" value="P-loop containing nucleoside triphosphate hydrolases"/>
    <property type="match status" value="1"/>
</dbReference>
<dbReference type="InterPro" id="IPR004396">
    <property type="entry name" value="ATPase_YchF/OLA1"/>
</dbReference>
<dbReference type="SUPFAM" id="SSF81271">
    <property type="entry name" value="TGS-like"/>
    <property type="match status" value="1"/>
</dbReference>
<dbReference type="GO" id="GO:0005737">
    <property type="term" value="C:cytoplasm"/>
    <property type="evidence" value="ECO:0007669"/>
    <property type="project" value="TreeGrafter"/>
</dbReference>
<proteinExistence type="predicted"/>
<dbReference type="Gene3D" id="3.10.20.30">
    <property type="match status" value="1"/>
</dbReference>
<keyword evidence="3" id="KW-0067">ATP-binding</keyword>
<dbReference type="InterPro" id="IPR027417">
    <property type="entry name" value="P-loop_NTPase"/>
</dbReference>
<evidence type="ECO:0000313" key="6">
    <source>
        <dbReference type="EMBL" id="OGZ21316.1"/>
    </source>
</evidence>
<keyword evidence="2" id="KW-0547">Nucleotide-binding</keyword>
<evidence type="ECO:0000256" key="2">
    <source>
        <dbReference type="ARBA" id="ARBA00022741"/>
    </source>
</evidence>
<dbReference type="CDD" id="cd01900">
    <property type="entry name" value="YchF"/>
    <property type="match status" value="1"/>
</dbReference>
<dbReference type="InterPro" id="IPR012676">
    <property type="entry name" value="TGS-like"/>
</dbReference>
<dbReference type="InterPro" id="IPR041706">
    <property type="entry name" value="YchF_N"/>
</dbReference>
<dbReference type="InterPro" id="IPR012675">
    <property type="entry name" value="Beta-grasp_dom_sf"/>
</dbReference>
<evidence type="ECO:0000256" key="1">
    <source>
        <dbReference type="ARBA" id="ARBA00022723"/>
    </source>
</evidence>
<evidence type="ECO:0000259" key="5">
    <source>
        <dbReference type="PROSITE" id="PS51710"/>
    </source>
</evidence>
<dbReference type="InterPro" id="IPR023192">
    <property type="entry name" value="TGS-like_dom_sf"/>
</dbReference>
<dbReference type="PRINTS" id="PR00326">
    <property type="entry name" value="GTP1OBG"/>
</dbReference>
<dbReference type="InterPro" id="IPR013029">
    <property type="entry name" value="YchF_C"/>
</dbReference>
<keyword evidence="1" id="KW-0479">Metal-binding</keyword>
<evidence type="ECO:0000256" key="4">
    <source>
        <dbReference type="ARBA" id="ARBA00022842"/>
    </source>
</evidence>
<name>A0A1G2E639_9BACT</name>
<protein>
    <submittedName>
        <fullName evidence="6">Redox-regulated ATPase YchF</fullName>
    </submittedName>
</protein>
<dbReference type="PROSITE" id="PS51710">
    <property type="entry name" value="G_OBG"/>
    <property type="match status" value="1"/>
</dbReference>